<dbReference type="Gene3D" id="3.80.10.10">
    <property type="entry name" value="Ribonuclease Inhibitor"/>
    <property type="match status" value="3"/>
</dbReference>
<evidence type="ECO:0000256" key="9">
    <source>
        <dbReference type="ARBA" id="ARBA00023134"/>
    </source>
</evidence>
<comment type="similarity">
    <text evidence="1">Belongs to the Toll-like receptor family.</text>
</comment>
<keyword evidence="16" id="KW-1185">Reference proteome</keyword>
<feature type="domain" description="Roc" evidence="15">
    <location>
        <begin position="1825"/>
        <end position="1997"/>
    </location>
</feature>
<keyword evidence="3" id="KW-0723">Serine/threonine-protein kinase</keyword>
<feature type="region of interest" description="Disordered" evidence="12">
    <location>
        <begin position="17"/>
        <end position="51"/>
    </location>
</feature>
<gene>
    <name evidence="17" type="primary">LOC111113943</name>
</gene>
<comment type="catalytic activity">
    <reaction evidence="10">
        <text>L-threonyl-[protein] + ATP = O-phospho-L-threonyl-[protein] + ADP + H(+)</text>
        <dbReference type="Rhea" id="RHEA:46608"/>
        <dbReference type="Rhea" id="RHEA-COMP:11060"/>
        <dbReference type="Rhea" id="RHEA-COMP:11605"/>
        <dbReference type="ChEBI" id="CHEBI:15378"/>
        <dbReference type="ChEBI" id="CHEBI:30013"/>
        <dbReference type="ChEBI" id="CHEBI:30616"/>
        <dbReference type="ChEBI" id="CHEBI:61977"/>
        <dbReference type="ChEBI" id="CHEBI:456216"/>
        <dbReference type="EC" id="2.7.11.1"/>
    </reaction>
</comment>
<dbReference type="InterPro" id="IPR002048">
    <property type="entry name" value="EF_hand_dom"/>
</dbReference>
<accession>A0A8B8BXB7</accession>
<dbReference type="SMART" id="SM00364">
    <property type="entry name" value="LRR_BAC"/>
    <property type="match status" value="4"/>
</dbReference>
<dbReference type="Gene3D" id="3.40.50.10140">
    <property type="entry name" value="Toll/interleukin-1 receptor homology (TIR) domain"/>
    <property type="match status" value="2"/>
</dbReference>
<dbReference type="InterPro" id="IPR035897">
    <property type="entry name" value="Toll_tir_struct_dom_sf"/>
</dbReference>
<dbReference type="KEGG" id="cvn:111113943"/>
<feature type="domain" description="EF-hand" evidence="14">
    <location>
        <begin position="1678"/>
        <end position="1713"/>
    </location>
</feature>
<dbReference type="PROSITE" id="PS50222">
    <property type="entry name" value="EF_HAND_2"/>
    <property type="match status" value="1"/>
</dbReference>
<dbReference type="SUPFAM" id="SSF52058">
    <property type="entry name" value="L domain-like"/>
    <property type="match status" value="1"/>
</dbReference>
<reference evidence="17" key="1">
    <citation type="submission" date="2025-08" db="UniProtKB">
        <authorList>
            <consortium name="RefSeq"/>
        </authorList>
    </citation>
    <scope>IDENTIFICATION</scope>
    <source>
        <tissue evidence="17">Whole sample</tissue>
    </source>
</reference>
<feature type="domain" description="C2" evidence="13">
    <location>
        <begin position="1075"/>
        <end position="1209"/>
    </location>
</feature>
<dbReference type="InterPro" id="IPR036388">
    <property type="entry name" value="WH-like_DNA-bd_sf"/>
</dbReference>
<name>A0A8B8BXB7_CRAVI</name>
<dbReference type="Gene3D" id="1.10.10.10">
    <property type="entry name" value="Winged helix-like DNA-binding domain superfamily/Winged helix DNA-binding domain"/>
    <property type="match status" value="1"/>
</dbReference>
<dbReference type="SUPFAM" id="SSF52200">
    <property type="entry name" value="Toll/Interleukin receptor TIR domain"/>
    <property type="match status" value="2"/>
</dbReference>
<dbReference type="GO" id="GO:0004674">
    <property type="term" value="F:protein serine/threonine kinase activity"/>
    <property type="evidence" value="ECO:0007669"/>
    <property type="project" value="UniProtKB-KW"/>
</dbReference>
<dbReference type="Gene3D" id="2.60.40.150">
    <property type="entry name" value="C2 domain"/>
    <property type="match status" value="1"/>
</dbReference>
<evidence type="ECO:0000256" key="7">
    <source>
        <dbReference type="ARBA" id="ARBA00022777"/>
    </source>
</evidence>
<keyword evidence="8" id="KW-0067">ATP-binding</keyword>
<comment type="catalytic activity">
    <reaction evidence="11">
        <text>L-seryl-[protein] + ATP = O-phospho-L-seryl-[protein] + ADP + H(+)</text>
        <dbReference type="Rhea" id="RHEA:17989"/>
        <dbReference type="Rhea" id="RHEA-COMP:9863"/>
        <dbReference type="Rhea" id="RHEA-COMP:11604"/>
        <dbReference type="ChEBI" id="CHEBI:15378"/>
        <dbReference type="ChEBI" id="CHEBI:29999"/>
        <dbReference type="ChEBI" id="CHEBI:30616"/>
        <dbReference type="ChEBI" id="CHEBI:83421"/>
        <dbReference type="ChEBI" id="CHEBI:456216"/>
        <dbReference type="EC" id="2.7.11.1"/>
    </reaction>
</comment>
<dbReference type="Gene3D" id="3.30.310.200">
    <property type="match status" value="1"/>
</dbReference>
<proteinExistence type="inferred from homology"/>
<dbReference type="PROSITE" id="PS50004">
    <property type="entry name" value="C2"/>
    <property type="match status" value="1"/>
</dbReference>
<dbReference type="Pfam" id="PF25497">
    <property type="entry name" value="COR-B"/>
    <property type="match status" value="1"/>
</dbReference>
<dbReference type="InterPro" id="IPR027417">
    <property type="entry name" value="P-loop_NTPase"/>
</dbReference>
<dbReference type="SMART" id="SM00239">
    <property type="entry name" value="C2"/>
    <property type="match status" value="1"/>
</dbReference>
<dbReference type="SUPFAM" id="SSF49562">
    <property type="entry name" value="C2 domain (Calcium/lipid-binding domain, CaLB)"/>
    <property type="match status" value="1"/>
</dbReference>
<dbReference type="Proteomes" id="UP000694844">
    <property type="component" value="Chromosome 9"/>
</dbReference>
<evidence type="ECO:0000256" key="2">
    <source>
        <dbReference type="ARBA" id="ARBA00012513"/>
    </source>
</evidence>
<dbReference type="InterPro" id="IPR035892">
    <property type="entry name" value="C2_domain_sf"/>
</dbReference>
<evidence type="ECO:0000256" key="11">
    <source>
        <dbReference type="ARBA" id="ARBA00048679"/>
    </source>
</evidence>
<protein>
    <recommendedName>
        <fullName evidence="2">non-specific serine/threonine protein kinase</fullName>
        <ecNumber evidence="2">2.7.11.1</ecNumber>
    </recommendedName>
</protein>
<dbReference type="PANTHER" id="PTHR47508:SF1">
    <property type="entry name" value="NON-SPECIFIC SERINE_THREONINE PROTEIN KINASE"/>
    <property type="match status" value="1"/>
</dbReference>
<dbReference type="Gene3D" id="3.30.70.1390">
    <property type="entry name" value="ROC domain from the Parkinson's disease-associated leucine-rich repeat kinase 2"/>
    <property type="match status" value="1"/>
</dbReference>
<dbReference type="EC" id="2.7.11.1" evidence="2"/>
<dbReference type="RefSeq" id="XP_022307945.1">
    <property type="nucleotide sequence ID" value="XM_022452237.1"/>
</dbReference>
<evidence type="ECO:0000256" key="1">
    <source>
        <dbReference type="ARBA" id="ARBA00009634"/>
    </source>
</evidence>
<keyword evidence="4" id="KW-0808">Transferase</keyword>
<dbReference type="Gene3D" id="3.40.50.300">
    <property type="entry name" value="P-loop containing nucleotide triphosphate hydrolases"/>
    <property type="match status" value="1"/>
</dbReference>
<dbReference type="SUPFAM" id="SSF52047">
    <property type="entry name" value="RNI-like"/>
    <property type="match status" value="1"/>
</dbReference>
<keyword evidence="5" id="KW-0677">Repeat</keyword>
<dbReference type="InterPro" id="IPR020859">
    <property type="entry name" value="ROC"/>
</dbReference>
<evidence type="ECO:0000256" key="5">
    <source>
        <dbReference type="ARBA" id="ARBA00022737"/>
    </source>
</evidence>
<dbReference type="PRINTS" id="PR00449">
    <property type="entry name" value="RASTRNSFRMNG"/>
</dbReference>
<dbReference type="InterPro" id="IPR018247">
    <property type="entry name" value="EF_Hand_1_Ca_BS"/>
</dbReference>
<evidence type="ECO:0000256" key="12">
    <source>
        <dbReference type="SAM" id="MobiDB-lite"/>
    </source>
</evidence>
<dbReference type="PROSITE" id="PS51450">
    <property type="entry name" value="LRR"/>
    <property type="match status" value="1"/>
</dbReference>
<dbReference type="Pfam" id="PF13676">
    <property type="entry name" value="TIR_2"/>
    <property type="match status" value="2"/>
</dbReference>
<dbReference type="InterPro" id="IPR001611">
    <property type="entry name" value="Leu-rich_rpt"/>
</dbReference>
<dbReference type="Pfam" id="PF00168">
    <property type="entry name" value="C2"/>
    <property type="match status" value="1"/>
</dbReference>
<dbReference type="GO" id="GO:0005524">
    <property type="term" value="F:ATP binding"/>
    <property type="evidence" value="ECO:0007669"/>
    <property type="project" value="UniProtKB-KW"/>
</dbReference>
<evidence type="ECO:0000259" key="15">
    <source>
        <dbReference type="PROSITE" id="PS51424"/>
    </source>
</evidence>
<dbReference type="GO" id="GO:0007165">
    <property type="term" value="P:signal transduction"/>
    <property type="evidence" value="ECO:0007669"/>
    <property type="project" value="InterPro"/>
</dbReference>
<dbReference type="InterPro" id="IPR000008">
    <property type="entry name" value="C2_dom"/>
</dbReference>
<dbReference type="PANTHER" id="PTHR47508">
    <property type="entry name" value="SAM DOMAIN-CONTAINING PROTEIN-RELATED"/>
    <property type="match status" value="1"/>
</dbReference>
<dbReference type="PROSITE" id="PS51424">
    <property type="entry name" value="ROC"/>
    <property type="match status" value="1"/>
</dbReference>
<dbReference type="Pfam" id="PF16095">
    <property type="entry name" value="COR-A"/>
    <property type="match status" value="1"/>
</dbReference>
<evidence type="ECO:0000259" key="14">
    <source>
        <dbReference type="PROSITE" id="PS50222"/>
    </source>
</evidence>
<dbReference type="OrthoDB" id="10252328at2759"/>
<dbReference type="InterPro" id="IPR000157">
    <property type="entry name" value="TIR_dom"/>
</dbReference>
<dbReference type="GeneID" id="111113943"/>
<evidence type="ECO:0000259" key="13">
    <source>
        <dbReference type="PROSITE" id="PS50004"/>
    </source>
</evidence>
<dbReference type="Pfam" id="PF08477">
    <property type="entry name" value="Roc"/>
    <property type="match status" value="1"/>
</dbReference>
<evidence type="ECO:0000313" key="17">
    <source>
        <dbReference type="RefSeq" id="XP_022307945.1"/>
    </source>
</evidence>
<dbReference type="PROSITE" id="PS00018">
    <property type="entry name" value="EF_HAND_1"/>
    <property type="match status" value="1"/>
</dbReference>
<keyword evidence="7" id="KW-0418">Kinase</keyword>
<keyword evidence="9" id="KW-0342">GTP-binding</keyword>
<dbReference type="InterPro" id="IPR057263">
    <property type="entry name" value="COR-B"/>
</dbReference>
<dbReference type="Pfam" id="PF13855">
    <property type="entry name" value="LRR_8"/>
    <property type="match status" value="1"/>
</dbReference>
<evidence type="ECO:0000256" key="3">
    <source>
        <dbReference type="ARBA" id="ARBA00022527"/>
    </source>
</evidence>
<feature type="compositionally biased region" description="Basic and acidic residues" evidence="12">
    <location>
        <begin position="37"/>
        <end position="49"/>
    </location>
</feature>
<evidence type="ECO:0000256" key="6">
    <source>
        <dbReference type="ARBA" id="ARBA00022741"/>
    </source>
</evidence>
<dbReference type="InterPro" id="IPR032675">
    <property type="entry name" value="LRR_dom_sf"/>
</dbReference>
<evidence type="ECO:0000256" key="4">
    <source>
        <dbReference type="ARBA" id="ARBA00022679"/>
    </source>
</evidence>
<sequence length="2624" mass="299249">MENSNIETPKVKKVAFKNVEIPDLQESPPPPPPPLMQREKATNNEDYRPPKITNEDLLLGMKKLRSTTHRVSKRSITRAEIYDKFQENDFIPLDFAVTALWKESLGNDSVITTLNLSGVEQLTDMFFIVIEMRNIELPHLASIQLNGCCHITDFGVYSIVQNFPGVIAITLKGCTEVTERSIHHIADSNANLRECQMSSTQVRAIPFKIEKSLGLFSFWVCPLLSPTTEMYTTSPATFFQKYSSSQMDKAGSTLIQLDIYKVLILNEPGLPSVGEKITRQPSPGKGLKSWLEWKPKENSPVTVNLLEITAGLNLEGLVMSNGNVVIIPFSDKVPSYIQKIAQTILSILSQYPETGFVICNPEYETSAAAEHKLKDVRHKVKDVLIAAMERIDEEQKTEIKDKWRLNEFHFHDQLVFTAGKKLVYHLRKLTAKDNQELLTYMLLDQEEKCFDVISNVIQAIQDHYPWHVFHYFAPVRKLFAQKELVKKPEKFKGNFGYLKTLIQALEETTLSNLNMKDPYKEMIQVLKLRFERGMSTFYPNVSGNPCMSSFTVLETLMTGIMENPPDKKGFIKGLGISVPCYRREDIEVIFAQSTFMKVTLKGIELSDKVDLLLEILQDVGCLMEFPCDLRGPGYEDTLAYVLFKDIPTNPPVNLDDYWPENIPEKEKQAQKFYQFPALPPNFMSTLLRDFSKLYQFTLLWKGGFLCQQGAVFHLLELLDTKGVSTISVSSRVINPKTLGKGHFRGDNSGLDKILWNGFKQTCSILDAHIQEFKIYVLRYYSCNHCLPGGSRYVATDPQKTEQFSELKILAGHDRGLSCKRLDDSVYGEEKALVSLEKYFGRDFQRKDTRFLPNHSCFDAEYEKMIEDTVAVKSNHTRCFLCGNCARENTKCWVNVDNGKTIRHCGCLLPGFLCKYCGVCRFCVQKLAKAHSIIHPEFCKSTTADTKVSQNGNFVFMSSQSKHKFGQPLSVEYFGHLRACMLRGHFHLEISSPSHTVLVMIPEKVIKIVEKTFLKEKEETLNVLAPYTNGDILDIYFDFNKNDMCSQFLRIQQNKKTVLALPIPNKHMFLTFICIRPGSLTFSSSHMIEMPKIPTTVHGFTGSAKVKLHIKSGKALYDEEMRSDILSGVKENDLSPFCQVKLDSEVVYKTKVLKTSKPVFDEEVEFQVDDPDSVIEIEAYEYDHIENILLGIAMFTVQQLVELSNQEAKYHALNGTRHGKLKLNFEVRLDDKDNEDHLKKNFSNSRGDMFIPRCCTYIPTVVETNIAQMSAVFEDRINERSMISNLQGTIVLILPKTITKEMILFPRWPSFNDIKYNIKYHPLCTYRLENTRMNSGEDDAWEWHMMNAPGFELPDRENLLFDVSHMWVMHCVLLNSTVKLTLSDYKKLIPSLSNEEDIDVNMVQRCIQSFINFYTVYSNIIRGLDFSVMMYQNVKQNQKGMRFIHQIVSKNIPETGLEVVPSFYNTKHQLLLCPGHKNAYIRNQGISDVPLTGFETYYLFIQNLVLTKNNLVTVPDALFTLLKYLRIVDISENILESIPGTIGQSKQLQILRIQDNNLSDLPMELAQCTNLETLNISRNLMDRLPLVVTQCTSIQQLYMNDMFMTELPEEIGFLDNLEILYANGNCFTSLPDSMGLLQHLTDLSLRGVIWFVSSPSYIMSRDRFTELLAVHGLSRWLDAHNEDKEELFKAFDEDGNGILDQNEIGRLNATIYNIFPRFGYKGKELPDENTDSGFPMQILQLMNLRYLNLSYQGLVHVPDTISFLSSLQHLVVSYNPHLLNISPQAGSLPLMTLEMAECPILKTPPKEIRSQGFTASFAYLRRLLSGSVDCKRTKLMLVGLGEAGKTSLARAIQSNDLQSSLTGHESITDGIDISTWKTSKDGEEISYSVWDFAGQTVYYNTHHFFLSNRAVYFLVWNVRLGHEHAGLKFWLSSISVHAPKAPVLIVGTHIDQVSKIELPMEELKASFNQIQGFYFVSSLTGQGLDELRENLISVTLTQGYMGESIPMAWLEFEDIIKKLKTKTKMDTIEYGQLFKRAGVAGIVDEKEFAEAVAFLHDLGSLQHFRGNEYLHSKVVVNPQWIVDVMACVVSVKESPIKNGRLNHADLNKVWKDYPESLHKWLLRLTEEFDLTFFIPPEDGSEENINLVPCLLPESKPNFEWPEPDKKNGITETKMVYVFDYLPSGLFNRGQVRLQEYSDYYMIWKKGSFLKKDGQIALLQQTKDTQMVVKVQGKMPEIVLFHIHEVFESLILEAYQGVKYDFTIPCPDCLKHSAKDPHMFLASTIRRAIELKAPFLQCMSYFHTNSVVDLQSIMPPTSNNDFDVHIQKAVSGLQDLRRNMKIDLFLSYCLADAPADDRNVIHPAQVHHDLKNAGYTCWFPEESNQYSTDLMARALMDSTIFVVFISTSYAEDRSCTDIFKYAKLTLGKPMVVVVVGEDNYSWRKTNLGLLLPDVSFVNMINSKKHNYNSKFQELLGKLDELMNLSAKAKDRESPECFISYCWKNSAQAVALGTRPGPNSLGFGDPRELKSFLEENSIKCWIDVERIGMNGLFDEIARGLLECKVVVACVSDDYVDSPSCCKEFRYACTVLNLPTVVCVVGTGHKWRRSEVGHAHVFNLVLTLFIPY</sequence>
<organism evidence="16 17">
    <name type="scientific">Crassostrea virginica</name>
    <name type="common">Eastern oyster</name>
    <dbReference type="NCBI Taxonomy" id="6565"/>
    <lineage>
        <taxon>Eukaryota</taxon>
        <taxon>Metazoa</taxon>
        <taxon>Spiralia</taxon>
        <taxon>Lophotrochozoa</taxon>
        <taxon>Mollusca</taxon>
        <taxon>Bivalvia</taxon>
        <taxon>Autobranchia</taxon>
        <taxon>Pteriomorphia</taxon>
        <taxon>Ostreida</taxon>
        <taxon>Ostreoidea</taxon>
        <taxon>Ostreidae</taxon>
        <taxon>Crassostrea</taxon>
    </lineage>
</organism>
<evidence type="ECO:0000256" key="10">
    <source>
        <dbReference type="ARBA" id="ARBA00047899"/>
    </source>
</evidence>
<dbReference type="SUPFAM" id="SSF52540">
    <property type="entry name" value="P-loop containing nucleoside triphosphate hydrolases"/>
    <property type="match status" value="1"/>
</dbReference>
<dbReference type="InterPro" id="IPR032171">
    <property type="entry name" value="COR-A"/>
</dbReference>
<dbReference type="GO" id="GO:0005509">
    <property type="term" value="F:calcium ion binding"/>
    <property type="evidence" value="ECO:0007669"/>
    <property type="project" value="InterPro"/>
</dbReference>
<keyword evidence="6" id="KW-0547">Nucleotide-binding</keyword>
<evidence type="ECO:0000313" key="16">
    <source>
        <dbReference type="Proteomes" id="UP000694844"/>
    </source>
</evidence>
<evidence type="ECO:0000256" key="8">
    <source>
        <dbReference type="ARBA" id="ARBA00022840"/>
    </source>
</evidence>